<reference evidence="9 10" key="1">
    <citation type="submission" date="2018-10" db="EMBL/GenBank/DDBJ databases">
        <title>A high-quality apple genome assembly.</title>
        <authorList>
            <person name="Hu J."/>
        </authorList>
    </citation>
    <scope>NUCLEOTIDE SEQUENCE [LARGE SCALE GENOMIC DNA]</scope>
    <source>
        <strain evidence="10">cv. HFTH1</strain>
        <tissue evidence="9">Young leaf</tissue>
    </source>
</reference>
<feature type="binding site" evidence="6">
    <location>
        <begin position="260"/>
        <end position="263"/>
    </location>
    <ligand>
        <name>substrate</name>
    </ligand>
</feature>
<comment type="caution">
    <text evidence="9">The sequence shown here is derived from an EMBL/GenBank/DDBJ whole genome shotgun (WGS) entry which is preliminary data.</text>
</comment>
<protein>
    <recommendedName>
        <fullName evidence="2">phosphoglycerate mutase (2,3-diphosphoglycerate-dependent)</fullName>
        <ecNumber evidence="2">5.4.2.11</ecNumber>
    </recommendedName>
</protein>
<dbReference type="EC" id="5.4.2.11" evidence="2"/>
<feature type="site" description="Transition state stabilizer" evidence="7">
    <location>
        <position position="323"/>
    </location>
</feature>
<evidence type="ECO:0000256" key="5">
    <source>
        <dbReference type="PIRSR" id="PIRSR613078-1"/>
    </source>
</evidence>
<keyword evidence="4" id="KW-0413">Isomerase</keyword>
<dbReference type="AlphaFoldDB" id="A0A498HW07"/>
<dbReference type="CDD" id="cd07067">
    <property type="entry name" value="HP_PGM_like"/>
    <property type="match status" value="1"/>
</dbReference>
<evidence type="ECO:0000256" key="2">
    <source>
        <dbReference type="ARBA" id="ARBA00012028"/>
    </source>
</evidence>
<dbReference type="Gene3D" id="3.40.50.1240">
    <property type="entry name" value="Phosphoglycerate mutase-like"/>
    <property type="match status" value="1"/>
</dbReference>
<accession>A0A498HW07</accession>
<evidence type="ECO:0000256" key="6">
    <source>
        <dbReference type="PIRSR" id="PIRSR613078-2"/>
    </source>
</evidence>
<dbReference type="HAMAP" id="MF_01039">
    <property type="entry name" value="PGAM_GpmA"/>
    <property type="match status" value="1"/>
</dbReference>
<evidence type="ECO:0000256" key="4">
    <source>
        <dbReference type="ARBA" id="ARBA00023235"/>
    </source>
</evidence>
<sequence>QSTCLAEQAWTSSEVASSSPFTPEQDDDQPYSGSWKSWSHTESSIRRANPVSSEKFVFSLKKASSNGMVATAFRHPVGVIQLHGSVGETDSARNCRQSSFRFISKKFAVDVGLLRKEHCSSRQCRLHVIRSSSSQASTTDPILSTSQGESSLILIRHGESLWNEKNLFTGCVDVPLTKKGVHEAIEAGKRISNIPVDMIYTSSLIRAQMTTMLAMTQHHRKKVPIVVHNESIQAKTWSQIYSGDTKKQSIPVITAWQLNERMYGELQGLNKLETAERYGKEQVHEWRRSFDIPPPSGESLEMCSQRAIEPQLLSGKNVLVAAHGNSLRSIIMYLERLTSQEVISLELSTGVPLLYIFKEGEFMRRGSPVGPTEPGVYAYTKSCHDNLNMAQHCLAKAVKGHTCPSEFVIIKCMGSDLCTLHYFMHVASSFGPQKGNKGHGIVLLLFLSLNYTKLSLHHNFIPHILNIAVSLRLSSPTKPNVSRYLIFQYISPRVPTASLLKNPKLPPAYPKCAAIPCDQLKVAFQAVKLYIADRVFIRSNIPSSREPELSSLTNLEEWLGLHGAVLEGRRKYWGDRPPPWALGRSVVDDHGRERLVEADECTAWRAGGECRDRVKVEIMLLKMADPHHIDTALIVFLLAHIACNSLSSHRRTDFCEIL</sequence>
<evidence type="ECO:0000256" key="8">
    <source>
        <dbReference type="SAM" id="MobiDB-lite"/>
    </source>
</evidence>
<feature type="active site" description="Tele-phosphohistidine intermediate" evidence="5">
    <location>
        <position position="157"/>
    </location>
</feature>
<keyword evidence="3" id="KW-0324">Glycolysis</keyword>
<name>A0A498HW07_MALDO</name>
<organism evidence="9 10">
    <name type="scientific">Malus domestica</name>
    <name type="common">Apple</name>
    <name type="synonym">Pyrus malus</name>
    <dbReference type="NCBI Taxonomy" id="3750"/>
    <lineage>
        <taxon>Eukaryota</taxon>
        <taxon>Viridiplantae</taxon>
        <taxon>Streptophyta</taxon>
        <taxon>Embryophyta</taxon>
        <taxon>Tracheophyta</taxon>
        <taxon>Spermatophyta</taxon>
        <taxon>Magnoliopsida</taxon>
        <taxon>eudicotyledons</taxon>
        <taxon>Gunneridae</taxon>
        <taxon>Pentapetalae</taxon>
        <taxon>rosids</taxon>
        <taxon>fabids</taxon>
        <taxon>Rosales</taxon>
        <taxon>Rosaceae</taxon>
        <taxon>Amygdaloideae</taxon>
        <taxon>Maleae</taxon>
        <taxon>Malus</taxon>
    </lineage>
</organism>
<dbReference type="SMART" id="SM00855">
    <property type="entry name" value="PGAM"/>
    <property type="match status" value="1"/>
</dbReference>
<dbReference type="PANTHER" id="PTHR11931">
    <property type="entry name" value="PHOSPHOGLYCERATE MUTASE"/>
    <property type="match status" value="1"/>
</dbReference>
<feature type="binding site" evidence="6">
    <location>
        <position position="271"/>
    </location>
    <ligand>
        <name>substrate</name>
    </ligand>
</feature>
<feature type="binding site" evidence="6">
    <location>
        <position position="206"/>
    </location>
    <ligand>
        <name>substrate</name>
    </ligand>
</feature>
<dbReference type="InterPro" id="IPR029033">
    <property type="entry name" value="His_PPase_superfam"/>
</dbReference>
<evidence type="ECO:0000256" key="3">
    <source>
        <dbReference type="ARBA" id="ARBA00023152"/>
    </source>
</evidence>
<evidence type="ECO:0000256" key="7">
    <source>
        <dbReference type="PIRSR" id="PIRSR613078-3"/>
    </source>
</evidence>
<proteinExistence type="inferred from homology"/>
<comment type="similarity">
    <text evidence="1">Belongs to the phosphoglycerate mutase family. BPG-dependent PGAM subfamily.</text>
</comment>
<feature type="binding site" evidence="6">
    <location>
        <begin position="324"/>
        <end position="325"/>
    </location>
    <ligand>
        <name>substrate</name>
    </ligand>
</feature>
<dbReference type="InterPro" id="IPR001345">
    <property type="entry name" value="PG/BPGM_mutase_AS"/>
</dbReference>
<dbReference type="GO" id="GO:0006096">
    <property type="term" value="P:glycolytic process"/>
    <property type="evidence" value="ECO:0007669"/>
    <property type="project" value="UniProtKB-KW"/>
</dbReference>
<dbReference type="Proteomes" id="UP000290289">
    <property type="component" value="Chromosome 15"/>
</dbReference>
<feature type="non-terminal residue" evidence="9">
    <location>
        <position position="1"/>
    </location>
</feature>
<feature type="active site" description="Proton donor/acceptor" evidence="5">
    <location>
        <position position="260"/>
    </location>
</feature>
<evidence type="ECO:0000313" key="9">
    <source>
        <dbReference type="EMBL" id="RXH75636.1"/>
    </source>
</evidence>
<dbReference type="InterPro" id="IPR013078">
    <property type="entry name" value="His_Pase_superF_clade-1"/>
</dbReference>
<evidence type="ECO:0000256" key="1">
    <source>
        <dbReference type="ARBA" id="ARBA00006717"/>
    </source>
</evidence>
<feature type="region of interest" description="Disordered" evidence="8">
    <location>
        <begin position="1"/>
        <end position="34"/>
    </location>
</feature>
<dbReference type="EMBL" id="RDQH01000341">
    <property type="protein sequence ID" value="RXH75636.1"/>
    <property type="molecule type" value="Genomic_DNA"/>
</dbReference>
<gene>
    <name evidence="9" type="ORF">DVH24_039335</name>
</gene>
<dbReference type="GO" id="GO:0004619">
    <property type="term" value="F:phosphoglycerate mutase activity"/>
    <property type="evidence" value="ECO:0007669"/>
    <property type="project" value="UniProtKB-EC"/>
</dbReference>
<dbReference type="STRING" id="3750.A0A498HW07"/>
<evidence type="ECO:0000313" key="10">
    <source>
        <dbReference type="Proteomes" id="UP000290289"/>
    </source>
</evidence>
<dbReference type="Pfam" id="PF00300">
    <property type="entry name" value="His_Phos_1"/>
    <property type="match status" value="2"/>
</dbReference>
<dbReference type="PROSITE" id="PS00175">
    <property type="entry name" value="PG_MUTASE"/>
    <property type="match status" value="1"/>
</dbReference>
<feature type="binding site" evidence="6">
    <location>
        <begin position="169"/>
        <end position="170"/>
    </location>
    <ligand>
        <name>substrate</name>
    </ligand>
</feature>
<dbReference type="SUPFAM" id="SSF53254">
    <property type="entry name" value="Phosphoglycerate mutase-like"/>
    <property type="match status" value="1"/>
</dbReference>
<dbReference type="InterPro" id="IPR005952">
    <property type="entry name" value="Phosphogly_mut1"/>
</dbReference>
<feature type="compositionally biased region" description="Polar residues" evidence="8">
    <location>
        <begin position="1"/>
        <end position="22"/>
    </location>
</feature>
<feature type="binding site" evidence="6">
    <location>
        <begin position="156"/>
        <end position="163"/>
    </location>
    <ligand>
        <name>substrate</name>
    </ligand>
</feature>
<feature type="binding site" evidence="6">
    <location>
        <begin position="287"/>
        <end position="288"/>
    </location>
    <ligand>
        <name>substrate</name>
    </ligand>
</feature>
<keyword evidence="10" id="KW-1185">Reference proteome</keyword>